<dbReference type="PANTHER" id="PTHR14969:SF13">
    <property type="entry name" value="AT30094P"/>
    <property type="match status" value="1"/>
</dbReference>
<evidence type="ECO:0000259" key="2">
    <source>
        <dbReference type="SMART" id="SM00014"/>
    </source>
</evidence>
<sequence>VATAEVPAREPVDQPADLSAPPDPDLQDYAAGLLDEVSDDDSHPLGPIGASLDEAVDRIWDRLRGNPAMDRLFYTASELGDFSLIWHLLGTARGVATRGGTREAARLALALGAESALVNGAVKSVFKRERPIQDGERPHHLRLPLTSSFPSGHASAAFLAATLLSERSKVKPLWYGLASVVATSRIHVRIHHASDVLVGAGVGLALGRLIRKVFPLR</sequence>
<accession>A0A381Q3B0</accession>
<dbReference type="AlphaFoldDB" id="A0A381Q3B0"/>
<feature type="region of interest" description="Disordered" evidence="1">
    <location>
        <begin position="1"/>
        <end position="28"/>
    </location>
</feature>
<feature type="domain" description="Phosphatidic acid phosphatase type 2/haloperoxidase" evidence="2">
    <location>
        <begin position="105"/>
        <end position="211"/>
    </location>
</feature>
<dbReference type="EMBL" id="UINC01001192">
    <property type="protein sequence ID" value="SUZ73836.1"/>
    <property type="molecule type" value="Genomic_DNA"/>
</dbReference>
<dbReference type="InterPro" id="IPR036938">
    <property type="entry name" value="PAP2/HPO_sf"/>
</dbReference>
<name>A0A381Q3B0_9ZZZZ</name>
<protein>
    <recommendedName>
        <fullName evidence="2">Phosphatidic acid phosphatase type 2/haloperoxidase domain-containing protein</fullName>
    </recommendedName>
</protein>
<dbReference type="SMART" id="SM00014">
    <property type="entry name" value="acidPPc"/>
    <property type="match status" value="1"/>
</dbReference>
<evidence type="ECO:0000256" key="1">
    <source>
        <dbReference type="SAM" id="MobiDB-lite"/>
    </source>
</evidence>
<evidence type="ECO:0000313" key="3">
    <source>
        <dbReference type="EMBL" id="SUZ73836.1"/>
    </source>
</evidence>
<feature type="non-terminal residue" evidence="3">
    <location>
        <position position="1"/>
    </location>
</feature>
<dbReference type="InterPro" id="IPR000326">
    <property type="entry name" value="PAP2/HPO"/>
</dbReference>
<dbReference type="PANTHER" id="PTHR14969">
    <property type="entry name" value="SPHINGOSINE-1-PHOSPHATE PHOSPHOHYDROLASE"/>
    <property type="match status" value="1"/>
</dbReference>
<reference evidence="3" key="1">
    <citation type="submission" date="2018-05" db="EMBL/GenBank/DDBJ databases">
        <authorList>
            <person name="Lanie J.A."/>
            <person name="Ng W.-L."/>
            <person name="Kazmierczak K.M."/>
            <person name="Andrzejewski T.M."/>
            <person name="Davidsen T.M."/>
            <person name="Wayne K.J."/>
            <person name="Tettelin H."/>
            <person name="Glass J.I."/>
            <person name="Rusch D."/>
            <person name="Podicherti R."/>
            <person name="Tsui H.-C.T."/>
            <person name="Winkler M.E."/>
        </authorList>
    </citation>
    <scope>NUCLEOTIDE SEQUENCE</scope>
</reference>
<dbReference type="Gene3D" id="1.20.144.10">
    <property type="entry name" value="Phosphatidic acid phosphatase type 2/haloperoxidase"/>
    <property type="match status" value="1"/>
</dbReference>
<organism evidence="3">
    <name type="scientific">marine metagenome</name>
    <dbReference type="NCBI Taxonomy" id="408172"/>
    <lineage>
        <taxon>unclassified sequences</taxon>
        <taxon>metagenomes</taxon>
        <taxon>ecological metagenomes</taxon>
    </lineage>
</organism>
<dbReference type="Pfam" id="PF01569">
    <property type="entry name" value="PAP2"/>
    <property type="match status" value="1"/>
</dbReference>
<dbReference type="SUPFAM" id="SSF48317">
    <property type="entry name" value="Acid phosphatase/Vanadium-dependent haloperoxidase"/>
    <property type="match status" value="1"/>
</dbReference>
<proteinExistence type="predicted"/>
<gene>
    <name evidence="3" type="ORF">METZ01_LOCUS26690</name>
</gene>